<keyword evidence="5 7" id="KW-0808">Transferase</keyword>
<comment type="pathway">
    <text evidence="2 7">Purine metabolism; purine nucleoside salvage.</text>
</comment>
<dbReference type="Gene3D" id="3.40.50.1580">
    <property type="entry name" value="Nucleoside phosphorylase domain"/>
    <property type="match status" value="1"/>
</dbReference>
<evidence type="ECO:0000256" key="3">
    <source>
        <dbReference type="ARBA" id="ARBA00006751"/>
    </source>
</evidence>
<dbReference type="NCBIfam" id="NF006054">
    <property type="entry name" value="PRK08202.1"/>
    <property type="match status" value="1"/>
</dbReference>
<feature type="domain" description="Nucleoside phosphorylase" evidence="8">
    <location>
        <begin position="73"/>
        <end position="271"/>
    </location>
</feature>
<dbReference type="Proteomes" id="UP001201873">
    <property type="component" value="Unassembled WGS sequence"/>
</dbReference>
<dbReference type="EMBL" id="JALKFT010000024">
    <property type="protein sequence ID" value="MCK9877957.1"/>
    <property type="molecule type" value="Genomic_DNA"/>
</dbReference>
<evidence type="ECO:0000256" key="7">
    <source>
        <dbReference type="PIRNR" id="PIRNR000477"/>
    </source>
</evidence>
<dbReference type="PANTHER" id="PTHR11904:SF9">
    <property type="entry name" value="PURINE NUCLEOSIDE PHOSPHORYLASE-RELATED"/>
    <property type="match status" value="1"/>
</dbReference>
<reference evidence="9 10" key="1">
    <citation type="submission" date="2022-04" db="EMBL/GenBank/DDBJ databases">
        <title>Genome diversity in the genus Frankia.</title>
        <authorList>
            <person name="Carlos-Shanley C."/>
            <person name="Hahn D."/>
        </authorList>
    </citation>
    <scope>NUCLEOTIDE SEQUENCE [LARGE SCALE GENOMIC DNA]</scope>
    <source>
        <strain evidence="9 10">Ag45/Mut15</strain>
    </source>
</reference>
<dbReference type="SUPFAM" id="SSF53167">
    <property type="entry name" value="Purine and uridine phosphorylases"/>
    <property type="match status" value="1"/>
</dbReference>
<gene>
    <name evidence="9" type="ORF">MXD59_19625</name>
</gene>
<evidence type="ECO:0000256" key="1">
    <source>
        <dbReference type="ARBA" id="ARBA00002678"/>
    </source>
</evidence>
<evidence type="ECO:0000313" key="10">
    <source>
        <dbReference type="Proteomes" id="UP001201873"/>
    </source>
</evidence>
<proteinExistence type="inferred from homology"/>
<dbReference type="InterPro" id="IPR000845">
    <property type="entry name" value="Nucleoside_phosphorylase_d"/>
</dbReference>
<evidence type="ECO:0000256" key="2">
    <source>
        <dbReference type="ARBA" id="ARBA00005058"/>
    </source>
</evidence>
<dbReference type="PANTHER" id="PTHR11904">
    <property type="entry name" value="METHYLTHIOADENOSINE/PURINE NUCLEOSIDE PHOSPHORYLASE"/>
    <property type="match status" value="1"/>
</dbReference>
<dbReference type="Pfam" id="PF01048">
    <property type="entry name" value="PNP_UDP_1"/>
    <property type="match status" value="1"/>
</dbReference>
<name>A0ABT0K2I5_9ACTN</name>
<sequence length="274" mass="28503">MPPSRTSGTSQPDAATSALRLAELTGVGRHEVAITMGSGWRPAADILAAAADEVVDLTFAQLGGFPTSTAVPGHRPSARSMRFGGRRLLVFLGRVHAYEGHPLAQVVHAVRLSCAAGASTVVLTNAAGGLHPDLRIGQPVLIADHLNLTGRSPLTGPIFTDLTDAYAPRLRALAREADPCLVEGVYAGLPGPNYETPAEIRMLRTLGADVVGMSTVHETIAARTEGAEVLGLSLVTNLASGLTDVPLDHREVLAAGAASAQRIGHLLADLITRF</sequence>
<dbReference type="InterPro" id="IPR011268">
    <property type="entry name" value="Purine_phosphorylase"/>
</dbReference>
<comment type="caution">
    <text evidence="9">The sequence shown here is derived from an EMBL/GenBank/DDBJ whole genome shotgun (WGS) entry which is preliminary data.</text>
</comment>
<comment type="catalytic activity">
    <reaction evidence="6">
        <text>a purine 2'-deoxy-D-ribonucleoside + phosphate = a purine nucleobase + 2-deoxy-alpha-D-ribose 1-phosphate</text>
        <dbReference type="Rhea" id="RHEA:36431"/>
        <dbReference type="ChEBI" id="CHEBI:26386"/>
        <dbReference type="ChEBI" id="CHEBI:43474"/>
        <dbReference type="ChEBI" id="CHEBI:57259"/>
        <dbReference type="ChEBI" id="CHEBI:142361"/>
        <dbReference type="EC" id="2.4.2.1"/>
    </reaction>
</comment>
<dbReference type="NCBIfam" id="TIGR01697">
    <property type="entry name" value="PNPH-PUNA-XAPA"/>
    <property type="match status" value="1"/>
</dbReference>
<dbReference type="InterPro" id="IPR035994">
    <property type="entry name" value="Nucleoside_phosphorylase_sf"/>
</dbReference>
<evidence type="ECO:0000313" key="9">
    <source>
        <dbReference type="EMBL" id="MCK9877957.1"/>
    </source>
</evidence>
<accession>A0ABT0K2I5</accession>
<comment type="function">
    <text evidence="1">The purine nucleoside phosphorylases catalyze the phosphorolytic breakdown of the N-glycosidic bond in the beta-(deoxy)ribonucleoside molecules, with the formation of the corresponding free purine bases and pentose-1-phosphate. Cleaves guanosine, inosine, 2'-deoxyguanosine and 2'-deoxyinosine.</text>
</comment>
<protein>
    <recommendedName>
        <fullName evidence="7">Purine nucleoside phosphorylase</fullName>
        <ecNumber evidence="7">2.4.2.1</ecNumber>
    </recommendedName>
    <alternativeName>
        <fullName evidence="7">Inosine-guanosine phosphorylase</fullName>
    </alternativeName>
</protein>
<keyword evidence="10" id="KW-1185">Reference proteome</keyword>
<evidence type="ECO:0000256" key="5">
    <source>
        <dbReference type="ARBA" id="ARBA00022679"/>
    </source>
</evidence>
<evidence type="ECO:0000256" key="6">
    <source>
        <dbReference type="ARBA" id="ARBA00048556"/>
    </source>
</evidence>
<dbReference type="CDD" id="cd09009">
    <property type="entry name" value="PNP-EcPNPII_like"/>
    <property type="match status" value="1"/>
</dbReference>
<dbReference type="RefSeq" id="WP_248826153.1">
    <property type="nucleotide sequence ID" value="NZ_JALKFT010000024.1"/>
</dbReference>
<keyword evidence="4 7" id="KW-0328">Glycosyltransferase</keyword>
<evidence type="ECO:0000259" key="8">
    <source>
        <dbReference type="Pfam" id="PF01048"/>
    </source>
</evidence>
<comment type="similarity">
    <text evidence="3 7">Belongs to the PNP/MTAP phosphorylase family.</text>
</comment>
<organism evidence="9 10">
    <name type="scientific">Frankia umida</name>
    <dbReference type="NCBI Taxonomy" id="573489"/>
    <lineage>
        <taxon>Bacteria</taxon>
        <taxon>Bacillati</taxon>
        <taxon>Actinomycetota</taxon>
        <taxon>Actinomycetes</taxon>
        <taxon>Frankiales</taxon>
        <taxon>Frankiaceae</taxon>
        <taxon>Frankia</taxon>
    </lineage>
</organism>
<evidence type="ECO:0000256" key="4">
    <source>
        <dbReference type="ARBA" id="ARBA00022676"/>
    </source>
</evidence>
<dbReference type="PIRSF" id="PIRSF000477">
    <property type="entry name" value="PurNPase"/>
    <property type="match status" value="1"/>
</dbReference>
<dbReference type="GO" id="GO:0004731">
    <property type="term" value="F:purine-nucleoside phosphorylase activity"/>
    <property type="evidence" value="ECO:0007669"/>
    <property type="project" value="UniProtKB-EC"/>
</dbReference>
<dbReference type="EC" id="2.4.2.1" evidence="7"/>